<reference evidence="2 3" key="1">
    <citation type="submission" date="2020-07" db="EMBL/GenBank/DDBJ databases">
        <title>Sequencing the genomes of 1000 actinobacteria strains.</title>
        <authorList>
            <person name="Klenk H.-P."/>
        </authorList>
    </citation>
    <scope>NUCLEOTIDE SEQUENCE [LARGE SCALE GENOMIC DNA]</scope>
    <source>
        <strain evidence="2 3">DSM 45927</strain>
    </source>
</reference>
<sequence>MAAAATPAASTGASRSTGRLRARALAVAGSVAAALALWVVGEPLLGYGLVVESPGVPPRDLGASAIAVMSLAPALLGWGLLELLERFTRHARAVWTTAALVVLAASFLPFLGVTVDTGGAVVLALMHVAVAAVLIPVFWRTSTPRA</sequence>
<organism evidence="2 3">
    <name type="scientific">Streptomonospora nanhaiensis</name>
    <dbReference type="NCBI Taxonomy" id="1323731"/>
    <lineage>
        <taxon>Bacteria</taxon>
        <taxon>Bacillati</taxon>
        <taxon>Actinomycetota</taxon>
        <taxon>Actinomycetes</taxon>
        <taxon>Streptosporangiales</taxon>
        <taxon>Nocardiopsidaceae</taxon>
        <taxon>Streptomonospora</taxon>
    </lineage>
</organism>
<keyword evidence="1" id="KW-1133">Transmembrane helix</keyword>
<evidence type="ECO:0000313" key="3">
    <source>
        <dbReference type="Proteomes" id="UP000575985"/>
    </source>
</evidence>
<feature type="transmembrane region" description="Helical" evidence="1">
    <location>
        <begin position="24"/>
        <end position="41"/>
    </location>
</feature>
<feature type="transmembrane region" description="Helical" evidence="1">
    <location>
        <begin position="119"/>
        <end position="139"/>
    </location>
</feature>
<dbReference type="InterPro" id="IPR045713">
    <property type="entry name" value="DUF6069"/>
</dbReference>
<dbReference type="EMBL" id="JACCFO010000001">
    <property type="protein sequence ID" value="NYI97862.1"/>
    <property type="molecule type" value="Genomic_DNA"/>
</dbReference>
<dbReference type="RefSeq" id="WP_222600621.1">
    <property type="nucleotide sequence ID" value="NZ_JACCFO010000001.1"/>
</dbReference>
<keyword evidence="3" id="KW-1185">Reference proteome</keyword>
<keyword evidence="1" id="KW-0812">Transmembrane</keyword>
<evidence type="ECO:0000256" key="1">
    <source>
        <dbReference type="SAM" id="Phobius"/>
    </source>
</evidence>
<protein>
    <submittedName>
        <fullName evidence="2">Uncharacterized protein</fullName>
    </submittedName>
</protein>
<evidence type="ECO:0000313" key="2">
    <source>
        <dbReference type="EMBL" id="NYI97862.1"/>
    </source>
</evidence>
<keyword evidence="1" id="KW-0472">Membrane</keyword>
<dbReference type="Proteomes" id="UP000575985">
    <property type="component" value="Unassembled WGS sequence"/>
</dbReference>
<dbReference type="AlphaFoldDB" id="A0A853BUF1"/>
<feature type="transmembrane region" description="Helical" evidence="1">
    <location>
        <begin position="61"/>
        <end position="81"/>
    </location>
</feature>
<comment type="caution">
    <text evidence="2">The sequence shown here is derived from an EMBL/GenBank/DDBJ whole genome shotgun (WGS) entry which is preliminary data.</text>
</comment>
<feature type="transmembrane region" description="Helical" evidence="1">
    <location>
        <begin position="93"/>
        <end position="113"/>
    </location>
</feature>
<gene>
    <name evidence="2" type="ORF">HNR12_004139</name>
</gene>
<accession>A0A853BUF1</accession>
<name>A0A853BUF1_9ACTN</name>
<proteinExistence type="predicted"/>
<dbReference type="Pfam" id="PF19545">
    <property type="entry name" value="DUF6069"/>
    <property type="match status" value="1"/>
</dbReference>